<gene>
    <name evidence="2" type="ORF">GCM10023322_76920</name>
</gene>
<reference evidence="3" key="1">
    <citation type="journal article" date="2019" name="Int. J. Syst. Evol. Microbiol.">
        <title>The Global Catalogue of Microorganisms (GCM) 10K type strain sequencing project: providing services to taxonomists for standard genome sequencing and annotation.</title>
        <authorList>
            <consortium name="The Broad Institute Genomics Platform"/>
            <consortium name="The Broad Institute Genome Sequencing Center for Infectious Disease"/>
            <person name="Wu L."/>
            <person name="Ma J."/>
        </authorList>
    </citation>
    <scope>NUCLEOTIDE SEQUENCE [LARGE SCALE GENOMIC DNA]</scope>
    <source>
        <strain evidence="3">JCM 18304</strain>
    </source>
</reference>
<dbReference type="InterPro" id="IPR011008">
    <property type="entry name" value="Dimeric_a/b-barrel"/>
</dbReference>
<accession>A0ABP9SRZ1</accession>
<dbReference type="Pfam" id="PF07110">
    <property type="entry name" value="EthD"/>
    <property type="match status" value="1"/>
</dbReference>
<sequence length="105" mass="11826">MTVRFLALYETPTDPDTFDRHYREVHVPLGRRLPGLRRYTVGRNVAAVRGEGPYHLVAELEWDTMDELRAAFASPEGRAAADDAARLQELAPVRSMIFVVEESVG</sequence>
<proteinExistence type="predicted"/>
<name>A0ABP9SRZ1_9ACTN</name>
<feature type="domain" description="EthD" evidence="1">
    <location>
        <begin position="12"/>
        <end position="86"/>
    </location>
</feature>
<dbReference type="NCBIfam" id="TIGR02118">
    <property type="entry name" value="EthD family reductase"/>
    <property type="match status" value="1"/>
</dbReference>
<dbReference type="SUPFAM" id="SSF54909">
    <property type="entry name" value="Dimeric alpha+beta barrel"/>
    <property type="match status" value="1"/>
</dbReference>
<protein>
    <submittedName>
        <fullName evidence="2">EthD family reductase</fullName>
    </submittedName>
</protein>
<dbReference type="RefSeq" id="WP_345638246.1">
    <property type="nucleotide sequence ID" value="NZ_BAABJQ010000041.1"/>
</dbReference>
<dbReference type="InterPro" id="IPR009799">
    <property type="entry name" value="EthD_dom"/>
</dbReference>
<comment type="caution">
    <text evidence="2">The sequence shown here is derived from an EMBL/GenBank/DDBJ whole genome shotgun (WGS) entry which is preliminary data.</text>
</comment>
<organism evidence="2 3">
    <name type="scientific">Rugosimonospora acidiphila</name>
    <dbReference type="NCBI Taxonomy" id="556531"/>
    <lineage>
        <taxon>Bacteria</taxon>
        <taxon>Bacillati</taxon>
        <taxon>Actinomycetota</taxon>
        <taxon>Actinomycetes</taxon>
        <taxon>Micromonosporales</taxon>
        <taxon>Micromonosporaceae</taxon>
        <taxon>Rugosimonospora</taxon>
    </lineage>
</organism>
<evidence type="ECO:0000313" key="2">
    <source>
        <dbReference type="EMBL" id="GAA5200017.1"/>
    </source>
</evidence>
<dbReference type="Proteomes" id="UP001501570">
    <property type="component" value="Unassembled WGS sequence"/>
</dbReference>
<evidence type="ECO:0000313" key="3">
    <source>
        <dbReference type="Proteomes" id="UP001501570"/>
    </source>
</evidence>
<dbReference type="Gene3D" id="3.30.70.100">
    <property type="match status" value="1"/>
</dbReference>
<keyword evidence="3" id="KW-1185">Reference proteome</keyword>
<dbReference type="EMBL" id="BAABJQ010000041">
    <property type="protein sequence ID" value="GAA5200017.1"/>
    <property type="molecule type" value="Genomic_DNA"/>
</dbReference>
<evidence type="ECO:0000259" key="1">
    <source>
        <dbReference type="Pfam" id="PF07110"/>
    </source>
</evidence>